<feature type="compositionally biased region" description="Basic and acidic residues" evidence="2">
    <location>
        <begin position="1128"/>
        <end position="1141"/>
    </location>
</feature>
<dbReference type="EMBL" id="JAQHRD010000007">
    <property type="protein sequence ID" value="KAJ6438924.1"/>
    <property type="molecule type" value="Genomic_DNA"/>
</dbReference>
<feature type="region of interest" description="Disordered" evidence="2">
    <location>
        <begin position="1"/>
        <end position="211"/>
    </location>
</feature>
<keyword evidence="3" id="KW-1133">Transmembrane helix</keyword>
<protein>
    <submittedName>
        <fullName evidence="4">Protein HIR1</fullName>
    </submittedName>
</protein>
<evidence type="ECO:0000256" key="3">
    <source>
        <dbReference type="SAM" id="Phobius"/>
    </source>
</evidence>
<organism evidence="4 5">
    <name type="scientific">Purpureocillium lavendulum</name>
    <dbReference type="NCBI Taxonomy" id="1247861"/>
    <lineage>
        <taxon>Eukaryota</taxon>
        <taxon>Fungi</taxon>
        <taxon>Dikarya</taxon>
        <taxon>Ascomycota</taxon>
        <taxon>Pezizomycotina</taxon>
        <taxon>Sordariomycetes</taxon>
        <taxon>Hypocreomycetidae</taxon>
        <taxon>Hypocreales</taxon>
        <taxon>Ophiocordycipitaceae</taxon>
        <taxon>Purpureocillium</taxon>
    </lineage>
</organism>
<evidence type="ECO:0000313" key="5">
    <source>
        <dbReference type="Proteomes" id="UP001163105"/>
    </source>
</evidence>
<feature type="compositionally biased region" description="Low complexity" evidence="2">
    <location>
        <begin position="106"/>
        <end position="128"/>
    </location>
</feature>
<feature type="transmembrane region" description="Helical" evidence="3">
    <location>
        <begin position="1350"/>
        <end position="1368"/>
    </location>
</feature>
<feature type="compositionally biased region" description="Basic and acidic residues" evidence="2">
    <location>
        <begin position="162"/>
        <end position="174"/>
    </location>
</feature>
<feature type="compositionally biased region" description="Basic and acidic residues" evidence="2">
    <location>
        <begin position="402"/>
        <end position="422"/>
    </location>
</feature>
<proteinExistence type="predicted"/>
<feature type="region of interest" description="Disordered" evidence="2">
    <location>
        <begin position="345"/>
        <end position="376"/>
    </location>
</feature>
<feature type="compositionally biased region" description="Gly residues" evidence="2">
    <location>
        <begin position="1537"/>
        <end position="1549"/>
    </location>
</feature>
<feature type="compositionally biased region" description="Low complexity" evidence="2">
    <location>
        <begin position="27"/>
        <end position="42"/>
    </location>
</feature>
<feature type="compositionally biased region" description="Gly residues" evidence="2">
    <location>
        <begin position="1056"/>
        <end position="1067"/>
    </location>
</feature>
<feature type="region of interest" description="Disordered" evidence="2">
    <location>
        <begin position="1049"/>
        <end position="1174"/>
    </location>
</feature>
<feature type="compositionally biased region" description="Basic and acidic residues" evidence="2">
    <location>
        <begin position="1520"/>
        <end position="1529"/>
    </location>
</feature>
<dbReference type="Proteomes" id="UP001163105">
    <property type="component" value="Unassembled WGS sequence"/>
</dbReference>
<reference evidence="4" key="1">
    <citation type="submission" date="2023-01" db="EMBL/GenBank/DDBJ databases">
        <title>The growth and conidiation of Purpureocillium lavendulum are regulated by nitrogen source and histone H3K14 acetylation.</title>
        <authorList>
            <person name="Tang P."/>
            <person name="Han J."/>
            <person name="Zhang C."/>
            <person name="Tang P."/>
            <person name="Qi F."/>
            <person name="Zhang K."/>
            <person name="Liang L."/>
        </authorList>
    </citation>
    <scope>NUCLEOTIDE SEQUENCE</scope>
    <source>
        <strain evidence="4">YMF1.00683</strain>
    </source>
</reference>
<evidence type="ECO:0000256" key="1">
    <source>
        <dbReference type="SAM" id="Coils"/>
    </source>
</evidence>
<feature type="compositionally biased region" description="Basic and acidic residues" evidence="2">
    <location>
        <begin position="1"/>
        <end position="23"/>
    </location>
</feature>
<feature type="transmembrane region" description="Helical" evidence="3">
    <location>
        <begin position="1270"/>
        <end position="1289"/>
    </location>
</feature>
<evidence type="ECO:0000313" key="4">
    <source>
        <dbReference type="EMBL" id="KAJ6438924.1"/>
    </source>
</evidence>
<feature type="compositionally biased region" description="Acidic residues" evidence="2">
    <location>
        <begin position="919"/>
        <end position="939"/>
    </location>
</feature>
<feature type="transmembrane region" description="Helical" evidence="3">
    <location>
        <begin position="1238"/>
        <end position="1258"/>
    </location>
</feature>
<feature type="region of interest" description="Disordered" evidence="2">
    <location>
        <begin position="464"/>
        <end position="486"/>
    </location>
</feature>
<dbReference type="PANTHER" id="PTHR42024">
    <property type="entry name" value="AMINO ACID PERMEASE_ SLC12A DOMAIN-CONTAINING PROTEIN"/>
    <property type="match status" value="1"/>
</dbReference>
<accession>A0AB34FHQ0</accession>
<feature type="transmembrane region" description="Helical" evidence="3">
    <location>
        <begin position="1456"/>
        <end position="1480"/>
    </location>
</feature>
<feature type="compositionally biased region" description="Low complexity" evidence="2">
    <location>
        <begin position="1087"/>
        <end position="1096"/>
    </location>
</feature>
<keyword evidence="3" id="KW-0812">Transmembrane</keyword>
<feature type="compositionally biased region" description="Basic and acidic residues" evidence="2">
    <location>
        <begin position="360"/>
        <end position="376"/>
    </location>
</feature>
<feature type="region of interest" description="Disordered" evidence="2">
    <location>
        <begin position="991"/>
        <end position="1024"/>
    </location>
</feature>
<feature type="compositionally biased region" description="Low complexity" evidence="2">
    <location>
        <begin position="76"/>
        <end position="97"/>
    </location>
</feature>
<feature type="compositionally biased region" description="Basic and acidic residues" evidence="2">
    <location>
        <begin position="135"/>
        <end position="147"/>
    </location>
</feature>
<feature type="region of interest" description="Disordered" evidence="2">
    <location>
        <begin position="1500"/>
        <end position="1549"/>
    </location>
</feature>
<comment type="caution">
    <text evidence="4">The sequence shown here is derived from an EMBL/GenBank/DDBJ whole genome shotgun (WGS) entry which is preliminary data.</text>
</comment>
<feature type="compositionally biased region" description="Low complexity" evidence="2">
    <location>
        <begin position="1508"/>
        <end position="1519"/>
    </location>
</feature>
<feature type="region of interest" description="Disordered" evidence="2">
    <location>
        <begin position="899"/>
        <end position="944"/>
    </location>
</feature>
<feature type="compositionally biased region" description="Polar residues" evidence="2">
    <location>
        <begin position="1159"/>
        <end position="1168"/>
    </location>
</feature>
<gene>
    <name evidence="4" type="ORF">O9K51_08326</name>
</gene>
<keyword evidence="1" id="KW-0175">Coiled coil</keyword>
<feature type="compositionally biased region" description="Basic and acidic residues" evidence="2">
    <location>
        <begin position="184"/>
        <end position="199"/>
    </location>
</feature>
<feature type="coiled-coil region" evidence="1">
    <location>
        <begin position="544"/>
        <end position="745"/>
    </location>
</feature>
<dbReference type="Gene3D" id="1.10.287.1490">
    <property type="match status" value="1"/>
</dbReference>
<keyword evidence="3" id="KW-0472">Membrane</keyword>
<sequence length="1549" mass="165401">MSDNKENVEVAPREDTPAAEHAEQPSTPKEATPTPEGTTPKGTPKETPKANGDSKAPAAAKRPGTATSSTTARRPGTASSTGSKTATSATATRTAGGMAKPPTRPPTTTTTTTTARRSTATASTSAASHRSRPSPRADPDRQEDDHGHHHGRGASAHGLVDLGHREPEDLDRRLQNRHVGHPGHANDHRVSLRRNDGYHHGGSSDASAASAKELEDLKSKLAEGTAEIETLKAQIKTSEETISELREQAATTAPAQDADERPAQDGEEAIAALKSEHEAAAAEAELDKLKADLAAAVAAKEAVESELDAVKKSLETIQAENDEKLKASESALQKALEEQSAKIEELQASLTGQHQSAIEDELKSSHETALESANSDKLDLAQIQSDLAAKEAALAEAQEQIKTLDSKSSEAHTALADKDGEISKLRAMHDERMKNLSQDYENEIESLRGDAFFKRKFEELEAQHNELKASSEEAATGSTQALAASKAEHAAAVEALEAREKAHQETLDALRASHAEELESAKTGASADRDAQIGQIETLKTQHAEELKVAKEQSEAALAKELEALQTTHAEVLEALKKEHADEKESATAAHQAELVSAKDAGSGAHVAELEGVRAELAAAKAELEKAQAESLEAVEASKRELQEKHLTEIEKYMNLNSDMVAQMENKGIQARQELEQMAAEHSKSLEDAIAGYRNNNTSLEDKIAQQVEANAGLEKALEDAQEALTKAEAEVEEMGQQLAHEKMERMTALADLDAAKSAKPDTSEADALRQELEALKASHGEASTSTEAALKTKQEELDEAQAKLAAAHETLAGMKDSLELAQKELEAHKAEADAQHKTAQADYKDLNDSMTALVEEANNNAKQMQVALDDTIKRAEDIEKRVNELEAQLKVKEAEVAEAKARAGKPKGLASSRYAETEGGDDEAGANGDEPEGEDADEDHSSAALASLSKARLTAKQIDALDREMRDRNLHSPRPHTYIYTYAAGRGTDTREATATTPDRVHGPRATPRLELTVPDRPPSFPPVDATANNAEYQTMPEVRRGSLHVHSDPALANTGGGGGAGGASSGLGIRTSLSGGRGTDPDGSAAAAAAADDANNGSRKAVPGGGAAASGRDVSFSSDVRPPRLAHLDMPHRSADDVPPRTGTAGITTGPFPGSVTAPTSPIASHSLSNGSAPLPPPSLSYALRDPAPAYYDSRAATRSEWQRRGRTLEEYYDANPQLLPQLPFTWHHGWRRWRLFLFAFLVFVDASALPIALYYGLSYAGHVEGWIIFAVVTTIWGGPTYLEFAIRTLRLIKKERFYRPLGTDSRWCFDMLTWVSVVTITAVTALFVVGSAPHIVWLRVLCMPAPAILYCLGGSLLLITLYHAFRWPAPFRISSTAKGEPVHPGVYYFIEDVVAVNAGAGRPYREALAARYRASPRFRRMLYVQSLFWAIPALILAVPLTVIAVIHPVPATAAYGVCWAVPFLWCALWGAISVRWCKRDMVRERLEWEADTSGVGGGGIGGDGRSAAGAASAEGDAAMRDVKDASPARSDTAGTGGSGSAGGGTA</sequence>
<dbReference type="PANTHER" id="PTHR42024:SF1">
    <property type="entry name" value="AMINO ACID PERMEASE_ SLC12A DOMAIN-CONTAINING PROTEIN"/>
    <property type="match status" value="1"/>
</dbReference>
<name>A0AB34FHQ0_9HYPO</name>
<feature type="region of interest" description="Disordered" evidence="2">
    <location>
        <begin position="401"/>
        <end position="422"/>
    </location>
</feature>
<feature type="transmembrane region" description="Helical" evidence="3">
    <location>
        <begin position="1430"/>
        <end position="1450"/>
    </location>
</feature>
<evidence type="ECO:0000256" key="2">
    <source>
        <dbReference type="SAM" id="MobiDB-lite"/>
    </source>
</evidence>
<feature type="region of interest" description="Disordered" evidence="2">
    <location>
        <begin position="239"/>
        <end position="282"/>
    </location>
</feature>
<keyword evidence="5" id="KW-1185">Reference proteome</keyword>
<feature type="transmembrane region" description="Helical" evidence="3">
    <location>
        <begin position="1310"/>
        <end position="1330"/>
    </location>
</feature>